<evidence type="ECO:0000256" key="10">
    <source>
        <dbReference type="ARBA" id="ARBA00022989"/>
    </source>
</evidence>
<dbReference type="PROSITE" id="PS00078">
    <property type="entry name" value="COX2"/>
    <property type="match status" value="1"/>
</dbReference>
<dbReference type="Pfam" id="PF00116">
    <property type="entry name" value="COX2"/>
    <property type="match status" value="1"/>
</dbReference>
<dbReference type="SUPFAM" id="SSF81464">
    <property type="entry name" value="Cytochrome c oxidase subunit II-like, transmembrane region"/>
    <property type="match status" value="1"/>
</dbReference>
<dbReference type="InterPro" id="IPR001505">
    <property type="entry name" value="Copper_CuA"/>
</dbReference>
<gene>
    <name evidence="21" type="ORF">A6A05_08085</name>
</gene>
<keyword evidence="10 17" id="KW-1133">Transmembrane helix</keyword>
<dbReference type="InterPro" id="IPR045187">
    <property type="entry name" value="CcO_II"/>
</dbReference>
<dbReference type="FunFam" id="2.60.40.420:FF:000001">
    <property type="entry name" value="Cytochrome c oxidase subunit 2"/>
    <property type="match status" value="1"/>
</dbReference>
<comment type="subcellular location">
    <subcellularLocation>
        <location evidence="15">Cell membrane</location>
        <topology evidence="15">Multi-pass membrane protein</topology>
    </subcellularLocation>
    <subcellularLocation>
        <location evidence="2">Membrane</location>
        <topology evidence="2">Multi-pass membrane protein</topology>
    </subcellularLocation>
</comment>
<proteinExistence type="inferred from homology"/>
<dbReference type="GO" id="GO:0005886">
    <property type="term" value="C:plasma membrane"/>
    <property type="evidence" value="ECO:0007669"/>
    <property type="project" value="UniProtKB-SubCell"/>
</dbReference>
<evidence type="ECO:0000256" key="15">
    <source>
        <dbReference type="RuleBase" id="RU000456"/>
    </source>
</evidence>
<evidence type="ECO:0000256" key="7">
    <source>
        <dbReference type="ARBA" id="ARBA00022723"/>
    </source>
</evidence>
<keyword evidence="12 17" id="KW-0472">Membrane</keyword>
<dbReference type="GO" id="GO:0042773">
    <property type="term" value="P:ATP synthesis coupled electron transport"/>
    <property type="evidence" value="ECO:0007669"/>
    <property type="project" value="TreeGrafter"/>
</dbReference>
<dbReference type="PANTHER" id="PTHR22888:SF9">
    <property type="entry name" value="CYTOCHROME C OXIDASE SUBUNIT 2"/>
    <property type="match status" value="1"/>
</dbReference>
<keyword evidence="9 15" id="KW-0249">Electron transport</keyword>
<evidence type="ECO:0000256" key="13">
    <source>
        <dbReference type="ARBA" id="ARBA00024688"/>
    </source>
</evidence>
<dbReference type="InterPro" id="IPR014222">
    <property type="entry name" value="Cyt_c_oxidase_su2"/>
</dbReference>
<evidence type="ECO:0000259" key="20">
    <source>
        <dbReference type="PROSITE" id="PS50999"/>
    </source>
</evidence>
<name>A0A178MXN9_9PROT</name>
<evidence type="ECO:0000256" key="5">
    <source>
        <dbReference type="ARBA" id="ARBA00022660"/>
    </source>
</evidence>
<keyword evidence="7 16" id="KW-0479">Metal-binding</keyword>
<evidence type="ECO:0000313" key="22">
    <source>
        <dbReference type="Proteomes" id="UP000078543"/>
    </source>
</evidence>
<dbReference type="GO" id="GO:0005507">
    <property type="term" value="F:copper ion binding"/>
    <property type="evidence" value="ECO:0007669"/>
    <property type="project" value="InterPro"/>
</dbReference>
<comment type="catalytic activity">
    <reaction evidence="14 16">
        <text>4 Fe(II)-[cytochrome c] + O2 + 8 H(+)(in) = 4 Fe(III)-[cytochrome c] + 2 H2O + 4 H(+)(out)</text>
        <dbReference type="Rhea" id="RHEA:11436"/>
        <dbReference type="Rhea" id="RHEA-COMP:10350"/>
        <dbReference type="Rhea" id="RHEA-COMP:14399"/>
        <dbReference type="ChEBI" id="CHEBI:15377"/>
        <dbReference type="ChEBI" id="CHEBI:15378"/>
        <dbReference type="ChEBI" id="CHEBI:15379"/>
        <dbReference type="ChEBI" id="CHEBI:29033"/>
        <dbReference type="ChEBI" id="CHEBI:29034"/>
        <dbReference type="EC" id="7.1.1.9"/>
    </reaction>
</comment>
<keyword evidence="6 15" id="KW-0812">Transmembrane</keyword>
<sequence>MTRAFLYAFALFLASATAQASEPVPWAFGFQAAASPTMARIAELATLLNVVIIAIVALVTALLGWCMWRYHEKRNPVPATWTHNTKLEIAWTAIPTLILFLIAFPSLKLLYFMDRTQTAEMTLKVTGHQWYWSYDYPDHNLKFDALMTQDSDLQPGQLRLLTTDNPVVLPVGVAIRVQLTADDVIHSWAVPALGLKTDTVPGRLNETWVRIDRPGTYYGQCSELCGVNHGFMPIMIHAVPKEQFTAWLDEARTRFAARPSQVALSGESAR</sequence>
<dbReference type="RefSeq" id="WP_068497850.1">
    <property type="nucleotide sequence ID" value="NZ_LWQU01000095.1"/>
</dbReference>
<dbReference type="EC" id="7.1.1.9" evidence="16"/>
<evidence type="ECO:0000256" key="1">
    <source>
        <dbReference type="ARBA" id="ARBA00001971"/>
    </source>
</evidence>
<dbReference type="PANTHER" id="PTHR22888">
    <property type="entry name" value="CYTOCHROME C OXIDASE, SUBUNIT II"/>
    <property type="match status" value="1"/>
</dbReference>
<dbReference type="OrthoDB" id="9781261at2"/>
<protein>
    <recommendedName>
        <fullName evidence="16">Cytochrome c oxidase subunit 2</fullName>
        <ecNumber evidence="16">7.1.1.9</ecNumber>
    </recommendedName>
</protein>
<evidence type="ECO:0000256" key="6">
    <source>
        <dbReference type="ARBA" id="ARBA00022692"/>
    </source>
</evidence>
<dbReference type="PROSITE" id="PS50999">
    <property type="entry name" value="COX2_TM"/>
    <property type="match status" value="1"/>
</dbReference>
<evidence type="ECO:0000256" key="16">
    <source>
        <dbReference type="RuleBase" id="RU004024"/>
    </source>
</evidence>
<keyword evidence="22" id="KW-1185">Reference proteome</keyword>
<evidence type="ECO:0000256" key="18">
    <source>
        <dbReference type="SAM" id="SignalP"/>
    </source>
</evidence>
<feature type="domain" description="Cytochrome oxidase subunit II transmembrane region profile" evidence="20">
    <location>
        <begin position="22"/>
        <end position="117"/>
    </location>
</feature>
<evidence type="ECO:0000256" key="2">
    <source>
        <dbReference type="ARBA" id="ARBA00004141"/>
    </source>
</evidence>
<keyword evidence="5 15" id="KW-0679">Respiratory chain</keyword>
<dbReference type="SUPFAM" id="SSF49503">
    <property type="entry name" value="Cupredoxins"/>
    <property type="match status" value="1"/>
</dbReference>
<accession>A0A178MXN9</accession>
<keyword evidence="11 16" id="KW-0186">Copper</keyword>
<dbReference type="InterPro" id="IPR034210">
    <property type="entry name" value="CcO_II_C"/>
</dbReference>
<dbReference type="InterPro" id="IPR002429">
    <property type="entry name" value="CcO_II-like_C"/>
</dbReference>
<evidence type="ECO:0000256" key="9">
    <source>
        <dbReference type="ARBA" id="ARBA00022982"/>
    </source>
</evidence>
<dbReference type="CDD" id="cd13912">
    <property type="entry name" value="CcO_II_C"/>
    <property type="match status" value="1"/>
</dbReference>
<dbReference type="GO" id="GO:0004129">
    <property type="term" value="F:cytochrome-c oxidase activity"/>
    <property type="evidence" value="ECO:0007669"/>
    <property type="project" value="UniProtKB-EC"/>
</dbReference>
<dbReference type="NCBIfam" id="TIGR02866">
    <property type="entry name" value="CoxB"/>
    <property type="match status" value="1"/>
</dbReference>
<keyword evidence="8" id="KW-1278">Translocase</keyword>
<dbReference type="InterPro" id="IPR011759">
    <property type="entry name" value="Cyt_c_oxidase_su2_TM_dom"/>
</dbReference>
<dbReference type="Gene3D" id="1.10.287.90">
    <property type="match status" value="1"/>
</dbReference>
<feature type="transmembrane region" description="Helical" evidence="17">
    <location>
        <begin position="44"/>
        <end position="68"/>
    </location>
</feature>
<comment type="similarity">
    <text evidence="3 15">Belongs to the cytochrome c oxidase subunit 2 family.</text>
</comment>
<dbReference type="AlphaFoldDB" id="A0A178MXN9"/>
<dbReference type="InterPro" id="IPR036257">
    <property type="entry name" value="Cyt_c_oxidase_su2_TM_sf"/>
</dbReference>
<dbReference type="PRINTS" id="PR01166">
    <property type="entry name" value="CYCOXIDASEII"/>
</dbReference>
<dbReference type="Pfam" id="PF02790">
    <property type="entry name" value="COX2_TM"/>
    <property type="match status" value="1"/>
</dbReference>
<dbReference type="Proteomes" id="UP000078543">
    <property type="component" value="Unassembled WGS sequence"/>
</dbReference>
<evidence type="ECO:0000256" key="4">
    <source>
        <dbReference type="ARBA" id="ARBA00022448"/>
    </source>
</evidence>
<feature type="chain" id="PRO_5008092342" description="Cytochrome c oxidase subunit 2" evidence="18">
    <location>
        <begin position="21"/>
        <end position="270"/>
    </location>
</feature>
<evidence type="ECO:0000256" key="3">
    <source>
        <dbReference type="ARBA" id="ARBA00007866"/>
    </source>
</evidence>
<comment type="cofactor">
    <cofactor evidence="16">
        <name>Cu cation</name>
        <dbReference type="ChEBI" id="CHEBI:23378"/>
    </cofactor>
    <text evidence="16">Binds a copper A center.</text>
</comment>
<evidence type="ECO:0000256" key="8">
    <source>
        <dbReference type="ARBA" id="ARBA00022967"/>
    </source>
</evidence>
<comment type="function">
    <text evidence="13 16">Subunits I and II form the functional core of the enzyme complex. Electrons originating in cytochrome c are transferred via heme a and Cu(A) to the binuclear center formed by heme a3 and Cu(B).</text>
</comment>
<dbReference type="STRING" id="1437059.A6A05_08085"/>
<keyword evidence="4 15" id="KW-0813">Transport</keyword>
<feature type="domain" description="Cytochrome oxidase subunit II copper A binding" evidence="19">
    <location>
        <begin position="118"/>
        <end position="250"/>
    </location>
</feature>
<evidence type="ECO:0000256" key="14">
    <source>
        <dbReference type="ARBA" id="ARBA00047816"/>
    </source>
</evidence>
<evidence type="ECO:0000256" key="17">
    <source>
        <dbReference type="SAM" id="Phobius"/>
    </source>
</evidence>
<dbReference type="EMBL" id="LWQU01000095">
    <property type="protein sequence ID" value="OAN55705.1"/>
    <property type="molecule type" value="Genomic_DNA"/>
</dbReference>
<dbReference type="GO" id="GO:0016491">
    <property type="term" value="F:oxidoreductase activity"/>
    <property type="evidence" value="ECO:0007669"/>
    <property type="project" value="InterPro"/>
</dbReference>
<evidence type="ECO:0000259" key="19">
    <source>
        <dbReference type="PROSITE" id="PS50857"/>
    </source>
</evidence>
<comment type="cofactor">
    <cofactor evidence="1">
        <name>heme</name>
        <dbReference type="ChEBI" id="CHEBI:30413"/>
    </cofactor>
</comment>
<feature type="transmembrane region" description="Helical" evidence="17">
    <location>
        <begin position="89"/>
        <end position="113"/>
    </location>
</feature>
<keyword evidence="18" id="KW-0732">Signal</keyword>
<comment type="caution">
    <text evidence="21">The sequence shown here is derived from an EMBL/GenBank/DDBJ whole genome shotgun (WGS) entry which is preliminary data.</text>
</comment>
<evidence type="ECO:0000256" key="11">
    <source>
        <dbReference type="ARBA" id="ARBA00023008"/>
    </source>
</evidence>
<reference evidence="21 22" key="1">
    <citation type="submission" date="2016-04" db="EMBL/GenBank/DDBJ databases">
        <title>Draft genome sequence of freshwater magnetotactic bacteria Magnetospirillum marisnigri SP-1 and Magnetospirillum moscoviense BB-1.</title>
        <authorList>
            <person name="Koziaeva V."/>
            <person name="Dziuba M.V."/>
            <person name="Ivanov T.M."/>
            <person name="Kuznetsov B."/>
            <person name="Grouzdev D.S."/>
        </authorList>
    </citation>
    <scope>NUCLEOTIDE SEQUENCE [LARGE SCALE GENOMIC DNA]</scope>
    <source>
        <strain evidence="21 22">BB-1</strain>
    </source>
</reference>
<evidence type="ECO:0000256" key="12">
    <source>
        <dbReference type="ARBA" id="ARBA00023136"/>
    </source>
</evidence>
<dbReference type="InterPro" id="IPR008972">
    <property type="entry name" value="Cupredoxin"/>
</dbReference>
<organism evidence="21 22">
    <name type="scientific">Magnetospirillum moscoviense</name>
    <dbReference type="NCBI Taxonomy" id="1437059"/>
    <lineage>
        <taxon>Bacteria</taxon>
        <taxon>Pseudomonadati</taxon>
        <taxon>Pseudomonadota</taxon>
        <taxon>Alphaproteobacteria</taxon>
        <taxon>Rhodospirillales</taxon>
        <taxon>Rhodospirillaceae</taxon>
        <taxon>Magnetospirillum</taxon>
    </lineage>
</organism>
<dbReference type="Gene3D" id="2.60.40.420">
    <property type="entry name" value="Cupredoxins - blue copper proteins"/>
    <property type="match status" value="1"/>
</dbReference>
<dbReference type="PROSITE" id="PS50857">
    <property type="entry name" value="COX2_CUA"/>
    <property type="match status" value="1"/>
</dbReference>
<evidence type="ECO:0000313" key="21">
    <source>
        <dbReference type="EMBL" id="OAN55705.1"/>
    </source>
</evidence>
<feature type="signal peptide" evidence="18">
    <location>
        <begin position="1"/>
        <end position="20"/>
    </location>
</feature>